<evidence type="ECO:0000313" key="4">
    <source>
        <dbReference type="EMBL" id="SVA73664.1"/>
    </source>
</evidence>
<dbReference type="Pfam" id="PF00171">
    <property type="entry name" value="Aldedh"/>
    <property type="match status" value="1"/>
</dbReference>
<protein>
    <recommendedName>
        <fullName evidence="3">Aldehyde dehydrogenase domain-containing protein</fullName>
    </recommendedName>
</protein>
<evidence type="ECO:0000256" key="1">
    <source>
        <dbReference type="ARBA" id="ARBA00009986"/>
    </source>
</evidence>
<dbReference type="InterPro" id="IPR016162">
    <property type="entry name" value="Ald_DH_N"/>
</dbReference>
<comment type="similarity">
    <text evidence="1">Belongs to the aldehyde dehydrogenase family.</text>
</comment>
<dbReference type="AlphaFoldDB" id="A0A381Y9J3"/>
<dbReference type="InterPro" id="IPR015590">
    <property type="entry name" value="Aldehyde_DH_dom"/>
</dbReference>
<dbReference type="Gene3D" id="3.40.309.10">
    <property type="entry name" value="Aldehyde Dehydrogenase, Chain A, domain 2"/>
    <property type="match status" value="1"/>
</dbReference>
<dbReference type="GO" id="GO:0016620">
    <property type="term" value="F:oxidoreductase activity, acting on the aldehyde or oxo group of donors, NAD or NADP as acceptor"/>
    <property type="evidence" value="ECO:0007669"/>
    <property type="project" value="InterPro"/>
</dbReference>
<reference evidence="4" key="1">
    <citation type="submission" date="2018-05" db="EMBL/GenBank/DDBJ databases">
        <authorList>
            <person name="Lanie J.A."/>
            <person name="Ng W.-L."/>
            <person name="Kazmierczak K.M."/>
            <person name="Andrzejewski T.M."/>
            <person name="Davidsen T.M."/>
            <person name="Wayne K.J."/>
            <person name="Tettelin H."/>
            <person name="Glass J.I."/>
            <person name="Rusch D."/>
            <person name="Podicherti R."/>
            <person name="Tsui H.-C.T."/>
            <person name="Winkler M.E."/>
        </authorList>
    </citation>
    <scope>NUCLEOTIDE SEQUENCE</scope>
</reference>
<dbReference type="EMBL" id="UINC01017695">
    <property type="protein sequence ID" value="SVA73664.1"/>
    <property type="molecule type" value="Genomic_DNA"/>
</dbReference>
<evidence type="ECO:0000259" key="3">
    <source>
        <dbReference type="Pfam" id="PF00171"/>
    </source>
</evidence>
<evidence type="ECO:0000256" key="2">
    <source>
        <dbReference type="ARBA" id="ARBA00023002"/>
    </source>
</evidence>
<proteinExistence type="inferred from homology"/>
<gene>
    <name evidence="4" type="ORF">METZ01_LOCUS126518</name>
</gene>
<feature type="domain" description="Aldehyde dehydrogenase" evidence="3">
    <location>
        <begin position="37"/>
        <end position="492"/>
    </location>
</feature>
<accession>A0A381Y9J3</accession>
<sequence>MIMTMQTAAGKTLFPEVQAFLSKEVHGAVIGGQEVTASNGDTFDTRDPGTGEKLATVSNMQPDDVERAVAAAQKAFDEADWARLPVNERGVHLMRLADAVEQRKPIIAQIEALDSGKIEAQAADDVQNFIDTIRYFCGLAQGLSLDTAIPVAGHEASVVRHAWGPCGFIVPWNFPFLLCGWGIGPAMAAGNTCVVKPAEDTPLSALYVAHLAKEIGIPDGVINVIPGVGEVTGAALSQNPNLCRMSFTGSPEVGRLVARECGQNLIPVKLELGGKGAAVIFDDVDIPEAADKLAQAITFHAGQVCCDATRWLVQKTIYDDFVNAAVDRLKAVQIGHPLGDGTQMGPVVSEVQHKRVLGYLEKGTAAGAETVLEGGAAQVEGCAGGHYVKPALLAGSLDNVAAREEIFGPVAYLASFNDESEGIRLANNTDYGLANSVWSSDLARCKRVASQFETGNGWINSHNVVVHGVPYAGVKKSGMGGGVVSLETLLDYYRNISVIRPL</sequence>
<dbReference type="PANTHER" id="PTHR11699">
    <property type="entry name" value="ALDEHYDE DEHYDROGENASE-RELATED"/>
    <property type="match status" value="1"/>
</dbReference>
<dbReference type="SUPFAM" id="SSF53720">
    <property type="entry name" value="ALDH-like"/>
    <property type="match status" value="1"/>
</dbReference>
<organism evidence="4">
    <name type="scientific">marine metagenome</name>
    <dbReference type="NCBI Taxonomy" id="408172"/>
    <lineage>
        <taxon>unclassified sequences</taxon>
        <taxon>metagenomes</taxon>
        <taxon>ecological metagenomes</taxon>
    </lineage>
</organism>
<dbReference type="InterPro" id="IPR016161">
    <property type="entry name" value="Ald_DH/histidinol_DH"/>
</dbReference>
<keyword evidence="2" id="KW-0560">Oxidoreductase</keyword>
<dbReference type="InterPro" id="IPR016163">
    <property type="entry name" value="Ald_DH_C"/>
</dbReference>
<dbReference type="Gene3D" id="3.40.605.10">
    <property type="entry name" value="Aldehyde Dehydrogenase, Chain A, domain 1"/>
    <property type="match status" value="1"/>
</dbReference>
<name>A0A381Y9J3_9ZZZZ</name>
<dbReference type="FunFam" id="3.40.605.10:FF:000007">
    <property type="entry name" value="NAD/NADP-dependent betaine aldehyde dehydrogenase"/>
    <property type="match status" value="1"/>
</dbReference>